<dbReference type="Proteomes" id="UP000796880">
    <property type="component" value="Unassembled WGS sequence"/>
</dbReference>
<name>A0A8K0DYB8_9ROSA</name>
<accession>A0A8K0DYB8</accession>
<comment type="caution">
    <text evidence="2">The sequence shown here is derived from an EMBL/GenBank/DDBJ whole genome shotgun (WGS) entry which is preliminary data.</text>
</comment>
<keyword evidence="3" id="KW-1185">Reference proteome</keyword>
<sequence length="103" mass="11715">MLLVQVYRKCPQSVWCGAQVEESTTEPIIEPVDELVAKPRPMRVPALSPEEDEATEEDLEEDENPKEDPEEELEESNSFIASKDSPDSVDPEDFDSWDYPNSD</sequence>
<protein>
    <submittedName>
        <fullName evidence="2">Uncharacterized protein</fullName>
    </submittedName>
</protein>
<evidence type="ECO:0000313" key="3">
    <source>
        <dbReference type="Proteomes" id="UP000796880"/>
    </source>
</evidence>
<dbReference type="EMBL" id="VOIH02000011">
    <property type="protein sequence ID" value="KAF3433462.1"/>
    <property type="molecule type" value="Genomic_DNA"/>
</dbReference>
<feature type="compositionally biased region" description="Acidic residues" evidence="1">
    <location>
        <begin position="49"/>
        <end position="75"/>
    </location>
</feature>
<reference evidence="2" key="1">
    <citation type="submission" date="2020-03" db="EMBL/GenBank/DDBJ databases">
        <title>A high-quality chromosome-level genome assembly of a woody plant with both climbing and erect habits, Rhamnella rubrinervis.</title>
        <authorList>
            <person name="Lu Z."/>
            <person name="Yang Y."/>
            <person name="Zhu X."/>
            <person name="Sun Y."/>
        </authorList>
    </citation>
    <scope>NUCLEOTIDE SEQUENCE</scope>
    <source>
        <strain evidence="2">BYM</strain>
        <tissue evidence="2">Leaf</tissue>
    </source>
</reference>
<dbReference type="AlphaFoldDB" id="A0A8K0DYB8"/>
<feature type="compositionally biased region" description="Acidic residues" evidence="1">
    <location>
        <begin position="87"/>
        <end position="96"/>
    </location>
</feature>
<proteinExistence type="predicted"/>
<evidence type="ECO:0000313" key="2">
    <source>
        <dbReference type="EMBL" id="KAF3433462.1"/>
    </source>
</evidence>
<feature type="region of interest" description="Disordered" evidence="1">
    <location>
        <begin position="33"/>
        <end position="103"/>
    </location>
</feature>
<gene>
    <name evidence="2" type="ORF">FNV43_RR24564</name>
</gene>
<organism evidence="2 3">
    <name type="scientific">Rhamnella rubrinervis</name>
    <dbReference type="NCBI Taxonomy" id="2594499"/>
    <lineage>
        <taxon>Eukaryota</taxon>
        <taxon>Viridiplantae</taxon>
        <taxon>Streptophyta</taxon>
        <taxon>Embryophyta</taxon>
        <taxon>Tracheophyta</taxon>
        <taxon>Spermatophyta</taxon>
        <taxon>Magnoliopsida</taxon>
        <taxon>eudicotyledons</taxon>
        <taxon>Gunneridae</taxon>
        <taxon>Pentapetalae</taxon>
        <taxon>rosids</taxon>
        <taxon>fabids</taxon>
        <taxon>Rosales</taxon>
        <taxon>Rhamnaceae</taxon>
        <taxon>rhamnoid group</taxon>
        <taxon>Rhamneae</taxon>
        <taxon>Rhamnella</taxon>
    </lineage>
</organism>
<evidence type="ECO:0000256" key="1">
    <source>
        <dbReference type="SAM" id="MobiDB-lite"/>
    </source>
</evidence>